<feature type="binding site" description="in other chain" evidence="6">
    <location>
        <position position="89"/>
    </location>
    <ligand>
        <name>5-phospho-alpha-D-ribose 1-diphosphate</name>
        <dbReference type="ChEBI" id="CHEBI:58017"/>
        <note>ligand shared between dimeric partners</note>
    </ligand>
</feature>
<feature type="binding site" description="in other chain" evidence="6">
    <location>
        <begin position="114"/>
        <end position="122"/>
    </location>
    <ligand>
        <name>5-phospho-alpha-D-ribose 1-diphosphate</name>
        <dbReference type="ChEBI" id="CHEBI:58017"/>
        <note>ligand shared between dimeric partners</note>
    </ligand>
</feature>
<evidence type="ECO:0000313" key="8">
    <source>
        <dbReference type="EMBL" id="MBW7455528.1"/>
    </source>
</evidence>
<comment type="pathway">
    <text evidence="1 6">Pyrimidine metabolism; UMP biosynthesis via de novo pathway; UMP from orotate: step 1/2.</text>
</comment>
<evidence type="ECO:0000256" key="3">
    <source>
        <dbReference type="ARBA" id="ARBA00022676"/>
    </source>
</evidence>
<proteinExistence type="inferred from homology"/>
<dbReference type="PANTHER" id="PTHR19278">
    <property type="entry name" value="OROTATE PHOSPHORIBOSYLTRANSFERASE"/>
    <property type="match status" value="1"/>
</dbReference>
<dbReference type="Gene3D" id="3.40.50.2020">
    <property type="match status" value="1"/>
</dbReference>
<gene>
    <name evidence="6 8" type="primary">pyrE</name>
    <name evidence="8" type="ORF">K0U00_16005</name>
</gene>
<comment type="subunit">
    <text evidence="6">Homodimer.</text>
</comment>
<keyword evidence="4 6" id="KW-0808">Transferase</keyword>
<keyword evidence="5 6" id="KW-0665">Pyrimidine biosynthesis</keyword>
<dbReference type="InterPro" id="IPR000836">
    <property type="entry name" value="PRTase_dom"/>
</dbReference>
<dbReference type="InterPro" id="IPR029057">
    <property type="entry name" value="PRTase-like"/>
</dbReference>
<dbReference type="HAMAP" id="MF_01208">
    <property type="entry name" value="PyrE"/>
    <property type="match status" value="1"/>
</dbReference>
<feature type="domain" description="Phosphoribosyltransferase" evidence="7">
    <location>
        <begin position="47"/>
        <end position="154"/>
    </location>
</feature>
<organism evidence="8 9">
    <name type="scientific">Paenibacillus sepulcri</name>
    <dbReference type="NCBI Taxonomy" id="359917"/>
    <lineage>
        <taxon>Bacteria</taxon>
        <taxon>Bacillati</taxon>
        <taxon>Bacillota</taxon>
        <taxon>Bacilli</taxon>
        <taxon>Bacillales</taxon>
        <taxon>Paenibacillaceae</taxon>
        <taxon>Paenibacillus</taxon>
    </lineage>
</organism>
<comment type="caution">
    <text evidence="6">Lacks conserved residue(s) required for the propagation of feature annotation.</text>
</comment>
<evidence type="ECO:0000256" key="4">
    <source>
        <dbReference type="ARBA" id="ARBA00022679"/>
    </source>
</evidence>
<name>A0ABS7C3P4_9BACL</name>
<protein>
    <recommendedName>
        <fullName evidence="2 6">Orotate phosphoribosyltransferase</fullName>
        <shortName evidence="6">OPRT</shortName>
        <shortName evidence="6">OPRTase</shortName>
        <ecNumber evidence="2 6">2.4.2.10</ecNumber>
    </recommendedName>
</protein>
<accession>A0ABS7C3P4</accession>
<dbReference type="Proteomes" id="UP001519887">
    <property type="component" value="Unassembled WGS sequence"/>
</dbReference>
<comment type="similarity">
    <text evidence="6">Belongs to the purine/pyrimidine phosphoribosyltransferase family. PyrE subfamily.</text>
</comment>
<dbReference type="NCBIfam" id="TIGR00336">
    <property type="entry name" value="pyrE"/>
    <property type="match status" value="1"/>
</dbReference>
<comment type="catalytic activity">
    <reaction evidence="6">
        <text>orotidine 5'-phosphate + diphosphate = orotate + 5-phospho-alpha-D-ribose 1-diphosphate</text>
        <dbReference type="Rhea" id="RHEA:10380"/>
        <dbReference type="ChEBI" id="CHEBI:30839"/>
        <dbReference type="ChEBI" id="CHEBI:33019"/>
        <dbReference type="ChEBI" id="CHEBI:57538"/>
        <dbReference type="ChEBI" id="CHEBI:58017"/>
        <dbReference type="EC" id="2.4.2.10"/>
    </reaction>
</comment>
<comment type="cofactor">
    <cofactor evidence="6">
        <name>Mg(2+)</name>
        <dbReference type="ChEBI" id="CHEBI:18420"/>
    </cofactor>
</comment>
<feature type="binding site" evidence="6">
    <location>
        <position position="92"/>
    </location>
    <ligand>
        <name>5-phospho-alpha-D-ribose 1-diphosphate</name>
        <dbReference type="ChEBI" id="CHEBI:58017"/>
        <note>ligand shared between dimeric partners</note>
    </ligand>
</feature>
<dbReference type="Pfam" id="PF00156">
    <property type="entry name" value="Pribosyltran"/>
    <property type="match status" value="1"/>
</dbReference>
<dbReference type="PANTHER" id="PTHR19278:SF9">
    <property type="entry name" value="URIDINE 5'-MONOPHOSPHATE SYNTHASE"/>
    <property type="match status" value="1"/>
</dbReference>
<feature type="binding site" description="in other chain" evidence="6">
    <location>
        <position position="23"/>
    </location>
    <ligand>
        <name>5-phospho-alpha-D-ribose 1-diphosphate</name>
        <dbReference type="ChEBI" id="CHEBI:58017"/>
        <note>ligand shared between dimeric partners</note>
    </ligand>
</feature>
<sequence>MGKEWLAKEIYAVSHLTGEFVLRSGQISNEYFDKYLFESDPRLLGVIASEMSAYIPIGTQALAGIEMGAIPLTTALSLETGIPSAFVRKKAKDHGTCKIAEGIDVAGKKVCVVEDVITSGGQVVMSVNALREAGAIVDNVICVILRSPQGRKRLEEINLRLHALFTMEELNELGQRQ</sequence>
<feature type="binding site" evidence="6">
    <location>
        <position position="94"/>
    </location>
    <ligand>
        <name>5-phospho-alpha-D-ribose 1-diphosphate</name>
        <dbReference type="ChEBI" id="CHEBI:58017"/>
        <note>ligand shared between dimeric partners</note>
    </ligand>
</feature>
<feature type="binding site" evidence="6">
    <location>
        <position position="88"/>
    </location>
    <ligand>
        <name>5-phospho-alpha-D-ribose 1-diphosphate</name>
        <dbReference type="ChEBI" id="CHEBI:58017"/>
        <note>ligand shared between dimeric partners</note>
    </ligand>
</feature>
<feature type="binding site" evidence="6">
    <location>
        <position position="118"/>
    </location>
    <ligand>
        <name>orotate</name>
        <dbReference type="ChEBI" id="CHEBI:30839"/>
    </ligand>
</feature>
<evidence type="ECO:0000256" key="6">
    <source>
        <dbReference type="HAMAP-Rule" id="MF_01208"/>
    </source>
</evidence>
<dbReference type="EMBL" id="JAHZIK010000380">
    <property type="protein sequence ID" value="MBW7455528.1"/>
    <property type="molecule type" value="Genomic_DNA"/>
</dbReference>
<dbReference type="GO" id="GO:0004588">
    <property type="term" value="F:orotate phosphoribosyltransferase activity"/>
    <property type="evidence" value="ECO:0007669"/>
    <property type="project" value="UniProtKB-EC"/>
</dbReference>
<evidence type="ECO:0000313" key="9">
    <source>
        <dbReference type="Proteomes" id="UP001519887"/>
    </source>
</evidence>
<evidence type="ECO:0000256" key="1">
    <source>
        <dbReference type="ARBA" id="ARBA00004889"/>
    </source>
</evidence>
<comment type="caution">
    <text evidence="8">The sequence shown here is derived from an EMBL/GenBank/DDBJ whole genome shotgun (WGS) entry which is preliminary data.</text>
</comment>
<keyword evidence="6" id="KW-0460">Magnesium</keyword>
<dbReference type="SUPFAM" id="SSF53271">
    <property type="entry name" value="PRTase-like"/>
    <property type="match status" value="1"/>
</dbReference>
<dbReference type="RefSeq" id="WP_210038241.1">
    <property type="nucleotide sequence ID" value="NZ_JBHLVU010000022.1"/>
</dbReference>
<dbReference type="EC" id="2.4.2.10" evidence="2 6"/>
<dbReference type="InterPro" id="IPR004467">
    <property type="entry name" value="Or_phspho_trans_dom"/>
</dbReference>
<keyword evidence="9" id="KW-1185">Reference proteome</keyword>
<evidence type="ECO:0000256" key="5">
    <source>
        <dbReference type="ARBA" id="ARBA00022975"/>
    </source>
</evidence>
<evidence type="ECO:0000256" key="2">
    <source>
        <dbReference type="ARBA" id="ARBA00011971"/>
    </source>
</evidence>
<comment type="function">
    <text evidence="6">Catalyzes the transfer of a ribosyl phosphate group from 5-phosphoribose 1-diphosphate to orotate, leading to the formation of orotidine monophosphate (OMP).</text>
</comment>
<dbReference type="CDD" id="cd06223">
    <property type="entry name" value="PRTases_typeI"/>
    <property type="match status" value="1"/>
</dbReference>
<reference evidence="8 9" key="1">
    <citation type="submission" date="2021-07" db="EMBL/GenBank/DDBJ databases">
        <title>Paenibacillus radiodurans sp. nov., isolated from the southeastern edge of Tengger Desert.</title>
        <authorList>
            <person name="Zhang G."/>
        </authorList>
    </citation>
    <scope>NUCLEOTIDE SEQUENCE [LARGE SCALE GENOMIC DNA]</scope>
    <source>
        <strain evidence="8 9">CCM 7311</strain>
    </source>
</reference>
<dbReference type="InterPro" id="IPR023031">
    <property type="entry name" value="OPRT"/>
</dbReference>
<evidence type="ECO:0000259" key="7">
    <source>
        <dbReference type="Pfam" id="PF00156"/>
    </source>
</evidence>
<feature type="binding site" evidence="6">
    <location>
        <position position="146"/>
    </location>
    <ligand>
        <name>orotate</name>
        <dbReference type="ChEBI" id="CHEBI:30839"/>
    </ligand>
</feature>
<keyword evidence="3 6" id="KW-0328">Glycosyltransferase</keyword>